<accession>A0A292YS49</accession>
<dbReference type="Proteomes" id="UP000217785">
    <property type="component" value="Unassembled WGS sequence"/>
</dbReference>
<organism evidence="1 2">
    <name type="scientific">Effusibacillus lacus</name>
    <dbReference type="NCBI Taxonomy" id="1348429"/>
    <lineage>
        <taxon>Bacteria</taxon>
        <taxon>Bacillati</taxon>
        <taxon>Bacillota</taxon>
        <taxon>Bacilli</taxon>
        <taxon>Bacillales</taxon>
        <taxon>Alicyclobacillaceae</taxon>
        <taxon>Effusibacillus</taxon>
    </lineage>
</organism>
<evidence type="ECO:0000313" key="1">
    <source>
        <dbReference type="EMBL" id="GAX91305.1"/>
    </source>
</evidence>
<comment type="caution">
    <text evidence="1">The sequence shown here is derived from an EMBL/GenBank/DDBJ whole genome shotgun (WGS) entry which is preliminary data.</text>
</comment>
<reference evidence="2" key="1">
    <citation type="submission" date="2017-07" db="EMBL/GenBank/DDBJ databases">
        <title>Draft genome sequence of Effusibacillus lacus strain skLN1.</title>
        <authorList>
            <person name="Watanabe M."/>
            <person name="Kojima H."/>
            <person name="Fukui M."/>
        </authorList>
    </citation>
    <scope>NUCLEOTIDE SEQUENCE [LARGE SCALE GENOMIC DNA]</scope>
    <source>
        <strain evidence="2">skLN1</strain>
    </source>
</reference>
<dbReference type="AlphaFoldDB" id="A0A292YS49"/>
<name>A0A292YS49_9BACL</name>
<proteinExistence type="predicted"/>
<dbReference type="EMBL" id="BDUF01000086">
    <property type="protein sequence ID" value="GAX91305.1"/>
    <property type="molecule type" value="Genomic_DNA"/>
</dbReference>
<gene>
    <name evidence="1" type="ORF">EFBL_2971</name>
</gene>
<keyword evidence="2" id="KW-1185">Reference proteome</keyword>
<dbReference type="RefSeq" id="WP_096183022.1">
    <property type="nucleotide sequence ID" value="NZ_BDUF01000086.1"/>
</dbReference>
<protein>
    <submittedName>
        <fullName evidence="1">Uncharacterized protein</fullName>
    </submittedName>
</protein>
<dbReference type="OrthoDB" id="2382186at2"/>
<sequence length="124" mass="14039">MSVEPTVKFTIKQLERCVCASFIYGENSFESPYFTVYFIVNNSGIVIVYDKSVPTGSNEGREVYIDQLGHTAIEMKKGQNKYEVIEYIHEELGRIGEKLQKEGRALNESDISKLATKLSSRFGT</sequence>
<evidence type="ECO:0000313" key="2">
    <source>
        <dbReference type="Proteomes" id="UP000217785"/>
    </source>
</evidence>